<dbReference type="AlphaFoldDB" id="A0A1I3A5F3"/>
<proteinExistence type="predicted"/>
<reference evidence="1 2" key="1">
    <citation type="submission" date="2016-10" db="EMBL/GenBank/DDBJ databases">
        <authorList>
            <person name="Varghese N."/>
            <person name="Submissions S."/>
        </authorList>
    </citation>
    <scope>NUCLEOTIDE SEQUENCE [LARGE SCALE GENOMIC DNA]</scope>
    <source>
        <strain evidence="1 2">CGMCC 1.6377</strain>
    </source>
</reference>
<protein>
    <submittedName>
        <fullName evidence="1">Uncharacterized protein</fullName>
    </submittedName>
</protein>
<dbReference type="Proteomes" id="UP000323537">
    <property type="component" value="Unassembled WGS sequence"/>
</dbReference>
<evidence type="ECO:0000313" key="2">
    <source>
        <dbReference type="Proteomes" id="UP000323537"/>
    </source>
</evidence>
<evidence type="ECO:0000313" key="1">
    <source>
        <dbReference type="EMBL" id="SFH45096.1"/>
    </source>
</evidence>
<gene>
    <name evidence="1" type="ORF">SAMN04488066_104150</name>
</gene>
<sequence>MNGDNVFAGSVEPAVATTTGVIETDEAGRVTGIVFEPFNCGRSKHGVSLFDPILASVRGPSDVRPNVVHHS</sequence>
<keyword evidence="2" id="KW-1185">Reference proteome</keyword>
<accession>A0A1I3A5F3</accession>
<name>A0A1I3A5F3_9EURY</name>
<dbReference type="EMBL" id="FOPZ01000004">
    <property type="protein sequence ID" value="SFH45096.1"/>
    <property type="molecule type" value="Genomic_DNA"/>
</dbReference>
<organism evidence="1 2">
    <name type="scientific">Halorubrum aquaticum</name>
    <dbReference type="NCBI Taxonomy" id="387340"/>
    <lineage>
        <taxon>Archaea</taxon>
        <taxon>Methanobacteriati</taxon>
        <taxon>Methanobacteriota</taxon>
        <taxon>Stenosarchaea group</taxon>
        <taxon>Halobacteria</taxon>
        <taxon>Halobacteriales</taxon>
        <taxon>Haloferacaceae</taxon>
        <taxon>Halorubrum</taxon>
    </lineage>
</organism>